<keyword evidence="7" id="KW-1185">Reference proteome</keyword>
<dbReference type="SUPFAM" id="SSF46689">
    <property type="entry name" value="Homeodomain-like"/>
    <property type="match status" value="1"/>
</dbReference>
<accession>A0A1M6F7W2</accession>
<dbReference type="GO" id="GO:1901135">
    <property type="term" value="P:carbohydrate derivative metabolic process"/>
    <property type="evidence" value="ECO:0007669"/>
    <property type="project" value="InterPro"/>
</dbReference>
<dbReference type="InterPro" id="IPR035472">
    <property type="entry name" value="RpiR-like_SIS"/>
</dbReference>
<gene>
    <name evidence="6" type="ORF">SAMN02745176_01864</name>
</gene>
<dbReference type="PROSITE" id="PS51071">
    <property type="entry name" value="HTH_RPIR"/>
    <property type="match status" value="1"/>
</dbReference>
<evidence type="ECO:0000259" key="5">
    <source>
        <dbReference type="PROSITE" id="PS51464"/>
    </source>
</evidence>
<dbReference type="SUPFAM" id="SSF53697">
    <property type="entry name" value="SIS domain"/>
    <property type="match status" value="1"/>
</dbReference>
<evidence type="ECO:0000313" key="7">
    <source>
        <dbReference type="Proteomes" id="UP000184442"/>
    </source>
</evidence>
<dbReference type="STRING" id="1122184.SAMN02745176_01864"/>
<dbReference type="InterPro" id="IPR046348">
    <property type="entry name" value="SIS_dom_sf"/>
</dbReference>
<organism evidence="6 7">
    <name type="scientific">Lutispora thermophila DSM 19022</name>
    <dbReference type="NCBI Taxonomy" id="1122184"/>
    <lineage>
        <taxon>Bacteria</taxon>
        <taxon>Bacillati</taxon>
        <taxon>Bacillota</taxon>
        <taxon>Clostridia</taxon>
        <taxon>Lutisporales</taxon>
        <taxon>Lutisporaceae</taxon>
        <taxon>Lutispora</taxon>
    </lineage>
</organism>
<protein>
    <submittedName>
        <fullName evidence="6">Transcriptional regulator, RpiR family</fullName>
    </submittedName>
</protein>
<dbReference type="InterPro" id="IPR047640">
    <property type="entry name" value="RpiR-like"/>
</dbReference>
<dbReference type="PROSITE" id="PS50890">
    <property type="entry name" value="PUA"/>
    <property type="match status" value="1"/>
</dbReference>
<dbReference type="PANTHER" id="PTHR30514:SF18">
    <property type="entry name" value="RPIR-FAMILY TRANSCRIPTIONAL REGULATOR"/>
    <property type="match status" value="1"/>
</dbReference>
<dbReference type="AlphaFoldDB" id="A0A1M6F7W2"/>
<sequence length="277" mass="31451">MKKIQMNFHRLSKGQKMIAQYIMENYDKAAFMTAAKLGEKVGVSESTVVRFANVLDFEGYPHMQKELQEMIRTRLTTVQRIEMSTDYSNEENVVKKVLKADIDNLRMTMESIDFKVFEEAVKAITEAKHIYIVAMRSSTTLADFLAFYLNLIRNNVYVTSRSVSDIFDILFRVNKDDLVIGIGFPRYSSKTIEALDYAKSQGAKVLAITDSLISPLVSHADFTLTAKSNMESFVDSLVAPLSLLNALIVAVGIKEKRKVSTTFGKLEDIWEKYKVYS</sequence>
<evidence type="ECO:0000256" key="3">
    <source>
        <dbReference type="ARBA" id="ARBA00023163"/>
    </source>
</evidence>
<dbReference type="GO" id="GO:0003700">
    <property type="term" value="F:DNA-binding transcription factor activity"/>
    <property type="evidence" value="ECO:0007669"/>
    <property type="project" value="InterPro"/>
</dbReference>
<dbReference type="InterPro" id="IPR036388">
    <property type="entry name" value="WH-like_DNA-bd_sf"/>
</dbReference>
<dbReference type="Gene3D" id="1.10.10.10">
    <property type="entry name" value="Winged helix-like DNA-binding domain superfamily/Winged helix DNA-binding domain"/>
    <property type="match status" value="1"/>
</dbReference>
<dbReference type="InterPro" id="IPR000281">
    <property type="entry name" value="HTH_RpiR"/>
</dbReference>
<dbReference type="Gene3D" id="3.40.50.10490">
    <property type="entry name" value="Glucose-6-phosphate isomerase like protein, domain 1"/>
    <property type="match status" value="1"/>
</dbReference>
<evidence type="ECO:0000313" key="6">
    <source>
        <dbReference type="EMBL" id="SHI93770.1"/>
    </source>
</evidence>
<dbReference type="PROSITE" id="PS51464">
    <property type="entry name" value="SIS"/>
    <property type="match status" value="1"/>
</dbReference>
<evidence type="ECO:0000256" key="1">
    <source>
        <dbReference type="ARBA" id="ARBA00023015"/>
    </source>
</evidence>
<keyword evidence="3" id="KW-0804">Transcription</keyword>
<dbReference type="GO" id="GO:0097367">
    <property type="term" value="F:carbohydrate derivative binding"/>
    <property type="evidence" value="ECO:0007669"/>
    <property type="project" value="InterPro"/>
</dbReference>
<feature type="domain" description="HTH rpiR-type" evidence="4">
    <location>
        <begin position="1"/>
        <end position="74"/>
    </location>
</feature>
<keyword evidence="1" id="KW-0805">Transcription regulation</keyword>
<dbReference type="Pfam" id="PF01380">
    <property type="entry name" value="SIS"/>
    <property type="match status" value="1"/>
</dbReference>
<dbReference type="EMBL" id="FQZS01000011">
    <property type="protein sequence ID" value="SHI93770.1"/>
    <property type="molecule type" value="Genomic_DNA"/>
</dbReference>
<dbReference type="Pfam" id="PF01418">
    <property type="entry name" value="HTH_6"/>
    <property type="match status" value="1"/>
</dbReference>
<dbReference type="PANTHER" id="PTHR30514">
    <property type="entry name" value="GLUCOKINASE"/>
    <property type="match status" value="1"/>
</dbReference>
<evidence type="ECO:0000259" key="4">
    <source>
        <dbReference type="PROSITE" id="PS51071"/>
    </source>
</evidence>
<keyword evidence="2" id="KW-0238">DNA-binding</keyword>
<dbReference type="InterPro" id="IPR001347">
    <property type="entry name" value="SIS_dom"/>
</dbReference>
<dbReference type="CDD" id="cd05013">
    <property type="entry name" value="SIS_RpiR"/>
    <property type="match status" value="1"/>
</dbReference>
<name>A0A1M6F7W2_9FIRM</name>
<dbReference type="Proteomes" id="UP000184442">
    <property type="component" value="Unassembled WGS sequence"/>
</dbReference>
<reference evidence="6 7" key="1">
    <citation type="submission" date="2016-11" db="EMBL/GenBank/DDBJ databases">
        <authorList>
            <person name="Jaros S."/>
            <person name="Januszkiewicz K."/>
            <person name="Wedrychowicz H."/>
        </authorList>
    </citation>
    <scope>NUCLEOTIDE SEQUENCE [LARGE SCALE GENOMIC DNA]</scope>
    <source>
        <strain evidence="6 7">DSM 19022</strain>
    </source>
</reference>
<dbReference type="GO" id="GO:0003677">
    <property type="term" value="F:DNA binding"/>
    <property type="evidence" value="ECO:0007669"/>
    <property type="project" value="UniProtKB-KW"/>
</dbReference>
<proteinExistence type="predicted"/>
<feature type="domain" description="SIS" evidence="5">
    <location>
        <begin position="120"/>
        <end position="258"/>
    </location>
</feature>
<dbReference type="InterPro" id="IPR009057">
    <property type="entry name" value="Homeodomain-like_sf"/>
</dbReference>
<evidence type="ECO:0000256" key="2">
    <source>
        <dbReference type="ARBA" id="ARBA00023125"/>
    </source>
</evidence>